<evidence type="ECO:0000259" key="1">
    <source>
        <dbReference type="PROSITE" id="PS50090"/>
    </source>
</evidence>
<dbReference type="PANTHER" id="PTHR45614">
    <property type="entry name" value="MYB PROTEIN-RELATED"/>
    <property type="match status" value="1"/>
</dbReference>
<feature type="domain" description="Myb-like" evidence="1">
    <location>
        <begin position="89"/>
        <end position="139"/>
    </location>
</feature>
<evidence type="ECO:0000313" key="3">
    <source>
        <dbReference type="EMBL" id="EAY19677.1"/>
    </source>
</evidence>
<dbReference type="InterPro" id="IPR001005">
    <property type="entry name" value="SANT/Myb"/>
</dbReference>
<dbReference type="PANTHER" id="PTHR45614:SF69">
    <property type="entry name" value="CHROMOSOME UNDETERMINED SCAFFOLD_38, WHOLE GENOME SHOTGUN SEQUENCE"/>
    <property type="match status" value="1"/>
</dbReference>
<dbReference type="VEuPathDB" id="TrichDB:TVAG_432730"/>
<reference evidence="3" key="1">
    <citation type="submission" date="2006-10" db="EMBL/GenBank/DDBJ databases">
        <authorList>
            <person name="Amadeo P."/>
            <person name="Zhao Q."/>
            <person name="Wortman J."/>
            <person name="Fraser-Liggett C."/>
            <person name="Carlton J."/>
        </authorList>
    </citation>
    <scope>NUCLEOTIDE SEQUENCE</scope>
    <source>
        <strain evidence="3">G3</strain>
    </source>
</reference>
<dbReference type="GO" id="GO:0000978">
    <property type="term" value="F:RNA polymerase II cis-regulatory region sequence-specific DNA binding"/>
    <property type="evidence" value="ECO:0000318"/>
    <property type="project" value="GO_Central"/>
</dbReference>
<keyword evidence="4" id="KW-1185">Reference proteome</keyword>
<dbReference type="InterPro" id="IPR009057">
    <property type="entry name" value="Homeodomain-like_sf"/>
</dbReference>
<dbReference type="VEuPathDB" id="TrichDB:TVAGG3_0562500"/>
<dbReference type="CDD" id="cd00167">
    <property type="entry name" value="SANT"/>
    <property type="match status" value="2"/>
</dbReference>
<dbReference type="Proteomes" id="UP000001542">
    <property type="component" value="Unassembled WGS sequence"/>
</dbReference>
<feature type="domain" description="Myb-like" evidence="1">
    <location>
        <begin position="37"/>
        <end position="88"/>
    </location>
</feature>
<dbReference type="InParanoid" id="A2DIR4"/>
<dbReference type="SMART" id="SM00717">
    <property type="entry name" value="SANT"/>
    <property type="match status" value="2"/>
</dbReference>
<proteinExistence type="predicted"/>
<dbReference type="InterPro" id="IPR050560">
    <property type="entry name" value="MYB_TF"/>
</dbReference>
<reference evidence="3" key="2">
    <citation type="journal article" date="2007" name="Science">
        <title>Draft genome sequence of the sexually transmitted pathogen Trichomonas vaginalis.</title>
        <authorList>
            <person name="Carlton J.M."/>
            <person name="Hirt R.P."/>
            <person name="Silva J.C."/>
            <person name="Delcher A.L."/>
            <person name="Schatz M."/>
            <person name="Zhao Q."/>
            <person name="Wortman J.R."/>
            <person name="Bidwell S.L."/>
            <person name="Alsmark U.C.M."/>
            <person name="Besteiro S."/>
            <person name="Sicheritz-Ponten T."/>
            <person name="Noel C.J."/>
            <person name="Dacks J.B."/>
            <person name="Foster P.G."/>
            <person name="Simillion C."/>
            <person name="Van de Peer Y."/>
            <person name="Miranda-Saavedra D."/>
            <person name="Barton G.J."/>
            <person name="Westrop G.D."/>
            <person name="Mueller S."/>
            <person name="Dessi D."/>
            <person name="Fiori P.L."/>
            <person name="Ren Q."/>
            <person name="Paulsen I."/>
            <person name="Zhang H."/>
            <person name="Bastida-Corcuera F.D."/>
            <person name="Simoes-Barbosa A."/>
            <person name="Brown M.T."/>
            <person name="Hayes R.D."/>
            <person name="Mukherjee M."/>
            <person name="Okumura C.Y."/>
            <person name="Schneider R."/>
            <person name="Smith A.J."/>
            <person name="Vanacova S."/>
            <person name="Villalvazo M."/>
            <person name="Haas B.J."/>
            <person name="Pertea M."/>
            <person name="Feldblyum T.V."/>
            <person name="Utterback T.R."/>
            <person name="Shu C.L."/>
            <person name="Osoegawa K."/>
            <person name="de Jong P.J."/>
            <person name="Hrdy I."/>
            <person name="Horvathova L."/>
            <person name="Zubacova Z."/>
            <person name="Dolezal P."/>
            <person name="Malik S.B."/>
            <person name="Logsdon J.M. Jr."/>
            <person name="Henze K."/>
            <person name="Gupta A."/>
            <person name="Wang C.C."/>
            <person name="Dunne R.L."/>
            <person name="Upcroft J.A."/>
            <person name="Upcroft P."/>
            <person name="White O."/>
            <person name="Salzberg S.L."/>
            <person name="Tang P."/>
            <person name="Chiu C.-H."/>
            <person name="Lee Y.-S."/>
            <person name="Embley T.M."/>
            <person name="Coombs G.H."/>
            <person name="Mottram J.C."/>
            <person name="Tachezy J."/>
            <person name="Fraser-Liggett C.M."/>
            <person name="Johnson P.J."/>
        </authorList>
    </citation>
    <scope>NUCLEOTIDE SEQUENCE [LARGE SCALE GENOMIC DNA]</scope>
    <source>
        <strain evidence="3">G3</strain>
    </source>
</reference>
<dbReference type="RefSeq" id="XP_001580663.1">
    <property type="nucleotide sequence ID" value="XM_001580613.1"/>
</dbReference>
<dbReference type="OrthoDB" id="2143914at2759"/>
<dbReference type="SUPFAM" id="SSF46689">
    <property type="entry name" value="Homeodomain-like"/>
    <property type="match status" value="1"/>
</dbReference>
<name>A2DIR4_TRIV3</name>
<dbReference type="Pfam" id="PF00249">
    <property type="entry name" value="Myb_DNA-binding"/>
    <property type="match status" value="2"/>
</dbReference>
<dbReference type="GO" id="GO:0000981">
    <property type="term" value="F:DNA-binding transcription factor activity, RNA polymerase II-specific"/>
    <property type="evidence" value="ECO:0000318"/>
    <property type="project" value="GO_Central"/>
</dbReference>
<dbReference type="InterPro" id="IPR017930">
    <property type="entry name" value="Myb_dom"/>
</dbReference>
<keyword evidence="3" id="KW-0238">DNA-binding</keyword>
<gene>
    <name evidence="3" type="ORF">TVAG_432730</name>
</gene>
<feature type="domain" description="HTH myb-type" evidence="2">
    <location>
        <begin position="95"/>
        <end position="143"/>
    </location>
</feature>
<dbReference type="PROSITE" id="PS51294">
    <property type="entry name" value="HTH_MYB"/>
    <property type="match status" value="2"/>
</dbReference>
<dbReference type="KEGG" id="tva:5465206"/>
<dbReference type="AlphaFoldDB" id="A2DIR4"/>
<dbReference type="EMBL" id="DS113205">
    <property type="protein sequence ID" value="EAY19677.1"/>
    <property type="molecule type" value="Genomic_DNA"/>
</dbReference>
<protein>
    <submittedName>
        <fullName evidence="3">Myb-like DNA-binding domain containing protein</fullName>
    </submittedName>
</protein>
<dbReference type="eggNOG" id="KOG0048">
    <property type="taxonomic scope" value="Eukaryota"/>
</dbReference>
<dbReference type="STRING" id="5722.A2DIR4"/>
<evidence type="ECO:0000313" key="4">
    <source>
        <dbReference type="Proteomes" id="UP000001542"/>
    </source>
</evidence>
<sequence>MDCRNTSDIKKAAEKILSKLSKKEVQVIEDYFSILYSNKRSRVQFSAEEDSKLRELVKLHGCKDWKIISENMENRSPRQCRDRWFHYLSSEVNNRPFTEDEDNLLRNLFSQFGSKWVIMTHYFVNRSDTNLKNRWIALLRKEAKTKNSTSISESPVQVSPEEFPISDDFGSFLF</sequence>
<dbReference type="SMR" id="A2DIR4"/>
<evidence type="ECO:0000259" key="2">
    <source>
        <dbReference type="PROSITE" id="PS51294"/>
    </source>
</evidence>
<organism evidence="3 4">
    <name type="scientific">Trichomonas vaginalis (strain ATCC PRA-98 / G3)</name>
    <dbReference type="NCBI Taxonomy" id="412133"/>
    <lineage>
        <taxon>Eukaryota</taxon>
        <taxon>Metamonada</taxon>
        <taxon>Parabasalia</taxon>
        <taxon>Trichomonadida</taxon>
        <taxon>Trichomonadidae</taxon>
        <taxon>Trichomonas</taxon>
    </lineage>
</organism>
<dbReference type="Gene3D" id="1.10.10.60">
    <property type="entry name" value="Homeodomain-like"/>
    <property type="match status" value="2"/>
</dbReference>
<feature type="domain" description="HTH myb-type" evidence="2">
    <location>
        <begin position="37"/>
        <end position="92"/>
    </location>
</feature>
<dbReference type="PROSITE" id="PS50090">
    <property type="entry name" value="MYB_LIKE"/>
    <property type="match status" value="2"/>
</dbReference>
<dbReference type="GO" id="GO:0006355">
    <property type="term" value="P:regulation of DNA-templated transcription"/>
    <property type="evidence" value="ECO:0000318"/>
    <property type="project" value="GO_Central"/>
</dbReference>
<accession>A2DIR4</accession>
<dbReference type="GO" id="GO:0005634">
    <property type="term" value="C:nucleus"/>
    <property type="evidence" value="ECO:0000318"/>
    <property type="project" value="GO_Central"/>
</dbReference>